<protein>
    <submittedName>
        <fullName evidence="1">Uncharacterized protein</fullName>
    </submittedName>
</protein>
<dbReference type="Proteomes" id="UP000299102">
    <property type="component" value="Unassembled WGS sequence"/>
</dbReference>
<accession>A0A4C1X9D6</accession>
<dbReference type="AlphaFoldDB" id="A0A4C1X9D6"/>
<reference evidence="1 2" key="1">
    <citation type="journal article" date="2019" name="Commun. Biol.">
        <title>The bagworm genome reveals a unique fibroin gene that provides high tensile strength.</title>
        <authorList>
            <person name="Kono N."/>
            <person name="Nakamura H."/>
            <person name="Ohtoshi R."/>
            <person name="Tomita M."/>
            <person name="Numata K."/>
            <person name="Arakawa K."/>
        </authorList>
    </citation>
    <scope>NUCLEOTIDE SEQUENCE [LARGE SCALE GENOMIC DNA]</scope>
</reference>
<dbReference type="EMBL" id="BGZK01000763">
    <property type="protein sequence ID" value="GBP59502.1"/>
    <property type="molecule type" value="Genomic_DNA"/>
</dbReference>
<evidence type="ECO:0000313" key="2">
    <source>
        <dbReference type="Proteomes" id="UP000299102"/>
    </source>
</evidence>
<comment type="caution">
    <text evidence="1">The sequence shown here is derived from an EMBL/GenBank/DDBJ whole genome shotgun (WGS) entry which is preliminary data.</text>
</comment>
<evidence type="ECO:0000313" key="1">
    <source>
        <dbReference type="EMBL" id="GBP59502.1"/>
    </source>
</evidence>
<sequence length="153" mass="17574">MLNRQRQARPLVVPIIIKEDSRVAITIQSETAIRWPPVTICQEFRLLVPYSSRRSGPPRPLLSPIRRLVKTGNSRRARGFTVERADTCARRHRRAALSCDCFERRNAIETEIEVRDWTRIRIMVDGAVDIRNEGIHSSSMSTRAEPRAKVSSK</sequence>
<keyword evidence="2" id="KW-1185">Reference proteome</keyword>
<name>A0A4C1X9D6_EUMVA</name>
<proteinExistence type="predicted"/>
<organism evidence="1 2">
    <name type="scientific">Eumeta variegata</name>
    <name type="common">Bagworm moth</name>
    <name type="synonym">Eumeta japonica</name>
    <dbReference type="NCBI Taxonomy" id="151549"/>
    <lineage>
        <taxon>Eukaryota</taxon>
        <taxon>Metazoa</taxon>
        <taxon>Ecdysozoa</taxon>
        <taxon>Arthropoda</taxon>
        <taxon>Hexapoda</taxon>
        <taxon>Insecta</taxon>
        <taxon>Pterygota</taxon>
        <taxon>Neoptera</taxon>
        <taxon>Endopterygota</taxon>
        <taxon>Lepidoptera</taxon>
        <taxon>Glossata</taxon>
        <taxon>Ditrysia</taxon>
        <taxon>Tineoidea</taxon>
        <taxon>Psychidae</taxon>
        <taxon>Oiketicinae</taxon>
        <taxon>Eumeta</taxon>
    </lineage>
</organism>
<gene>
    <name evidence="1" type="ORF">EVAR_42407_1</name>
</gene>